<protein>
    <submittedName>
        <fullName evidence="1">Uncharacterized protein</fullName>
    </submittedName>
</protein>
<accession>A0A4C1ZR32</accession>
<evidence type="ECO:0000313" key="2">
    <source>
        <dbReference type="Proteomes" id="UP000299102"/>
    </source>
</evidence>
<dbReference type="AlphaFoldDB" id="A0A4C1ZR32"/>
<dbReference type="Proteomes" id="UP000299102">
    <property type="component" value="Unassembled WGS sequence"/>
</dbReference>
<dbReference type="EMBL" id="BGZK01002067">
    <property type="protein sequence ID" value="GBP90228.1"/>
    <property type="molecule type" value="Genomic_DNA"/>
</dbReference>
<gene>
    <name evidence="1" type="ORF">EVAR_21336_1</name>
</gene>
<sequence length="164" mass="18198">MIEMHNGSFRSNQEPSINIDVGKNYRACRRGDLNDERHKPRRCRRARRPGQVTGALDENVTWNRRGAKSYTTTRYRVAETGGDTWGRWSGTGFADPPRTSSSGVLIVMTRGLGNRSPTYTTLRIERACGAVDLNTAPNDNLTENITPATAQTLFGVVADNADRI</sequence>
<keyword evidence="2" id="KW-1185">Reference proteome</keyword>
<comment type="caution">
    <text evidence="1">The sequence shown here is derived from an EMBL/GenBank/DDBJ whole genome shotgun (WGS) entry which is preliminary data.</text>
</comment>
<organism evidence="1 2">
    <name type="scientific">Eumeta variegata</name>
    <name type="common">Bagworm moth</name>
    <name type="synonym">Eumeta japonica</name>
    <dbReference type="NCBI Taxonomy" id="151549"/>
    <lineage>
        <taxon>Eukaryota</taxon>
        <taxon>Metazoa</taxon>
        <taxon>Ecdysozoa</taxon>
        <taxon>Arthropoda</taxon>
        <taxon>Hexapoda</taxon>
        <taxon>Insecta</taxon>
        <taxon>Pterygota</taxon>
        <taxon>Neoptera</taxon>
        <taxon>Endopterygota</taxon>
        <taxon>Lepidoptera</taxon>
        <taxon>Glossata</taxon>
        <taxon>Ditrysia</taxon>
        <taxon>Tineoidea</taxon>
        <taxon>Psychidae</taxon>
        <taxon>Oiketicinae</taxon>
        <taxon>Eumeta</taxon>
    </lineage>
</organism>
<name>A0A4C1ZR32_EUMVA</name>
<proteinExistence type="predicted"/>
<evidence type="ECO:0000313" key="1">
    <source>
        <dbReference type="EMBL" id="GBP90228.1"/>
    </source>
</evidence>
<reference evidence="1 2" key="1">
    <citation type="journal article" date="2019" name="Commun. Biol.">
        <title>The bagworm genome reveals a unique fibroin gene that provides high tensile strength.</title>
        <authorList>
            <person name="Kono N."/>
            <person name="Nakamura H."/>
            <person name="Ohtoshi R."/>
            <person name="Tomita M."/>
            <person name="Numata K."/>
            <person name="Arakawa K."/>
        </authorList>
    </citation>
    <scope>NUCLEOTIDE SEQUENCE [LARGE SCALE GENOMIC DNA]</scope>
</reference>